<dbReference type="PROSITE" id="PS50294">
    <property type="entry name" value="WD_REPEATS_REGION"/>
    <property type="match status" value="2"/>
</dbReference>
<evidence type="ECO:0000313" key="10">
    <source>
        <dbReference type="RefSeq" id="XP_017786872.1"/>
    </source>
</evidence>
<feature type="repeat" description="RCC1" evidence="5">
    <location>
        <begin position="448"/>
        <end position="500"/>
    </location>
</feature>
<dbReference type="InterPro" id="IPR035983">
    <property type="entry name" value="Hect_E3_ubiquitin_ligase"/>
</dbReference>
<feature type="domain" description="HECT" evidence="8">
    <location>
        <begin position="3951"/>
        <end position="4298"/>
    </location>
</feature>
<keyword evidence="4" id="KW-0853">WD repeat</keyword>
<reference evidence="10 11" key="1">
    <citation type="submission" date="2025-05" db="UniProtKB">
        <authorList>
            <consortium name="RefSeq"/>
        </authorList>
    </citation>
    <scope>IDENTIFICATION</scope>
    <source>
        <tissue evidence="10 11">Whole Larva</tissue>
    </source>
</reference>
<sequence length="4311" mass="483808">MEGSMNLDDGLEWAAHTNNTWSTKDLDSLALRDVVQTLYESLLANKEIKPLPEQVSTYNDIHILPDFQYDLPPSSELEQYVNSMLTSQFDLAKNVCSSTPFAIILKQRLIILKRIYHALIAKYNDKEMQTSYITLESSHNVRSDSDPLNGSQALLEIGVHSGLTFLFALLKQNWLDSSTLGKTPLCNPVLQTANDIIDCFPPLSLSNDNQLTDLGVSCLGKVSQFLKEVVLDTVEADYNGKALASELLLSISLQRGSLRFMLDWIAMGFDASANGYNVLSSKFNISLLKLDKDKKIKADESVVVGLYESGYKMIEDLVELATDYSECCATNKTRAQLEEENVSDCYVWGSNSTYQLAEHQEHHERITTPIKSSVFKDVQQVEAGQYCTFIIHKDGKVSACGKGSYGRLGLGGSTNQNMPKRLNLISVIKKLSSSKGSDGHTLALSEDGLVYSWGDGDYGKLGHGSSSTHKEPKLITGPFQDKVIKTINAGYRHSAAITDDGFLYTWGEGDHGRLGHGDTDGRDIPTLVKDLSDLGSVACGSAHTLVVSNDGKTVWSFGMGDGGRLGHGVTLKVMKPKVIDAFDGMIISKVCAGALFSIALTINGDLYSWGNGPALGLGTTDIMFLTPTLILDLCSYKIIDVAAGDSHCLALTDKYELFSWGVNALGQCGNGNMNSPITKPQKIASLVGCPIRQISAGTSHSIAWTTIPLETPQVAKHKPFCIDIHERTFELLNEFLQKYTGAFFCDFPPPPFKNQEEHHRFVLLCLKLFHTHLNFCMKCNIDKSVLGNSAGSLRNILFRLIDTVTPPEIDSKVRDVLYIGATLLLPNLKERIELINELLPHGDQLSKGQQMLLKIVLYSLEESPQIAALLGYSFATEKFEQDELYLTEILMKTLLTTFKKHTDDVLQSVAEHVKSDSKGKWSAPQNQRIIHLRKLLSTLQNHLLADSVLCKSSNFYILSNHLINLFPLAAEVLMNAATLIENYTSSFDMLYNVLLDSVAGSILLKVLNSLLLLPSHYIKDMLPRLLELLDALDRFNRLLPIDVQNDIDFMASGSTTPTLTQLTDQAWVWLADLEKTCSLLIGHCIRGTLVGEAPVKLDILTSKWLMNPIFSNGLSDDNIDLKSVQAIVYGLMMNRADEMFSVNFPLKQYKLCQAALNLPTQYDEACSNQHNLEHNNDNDFYCSMIEAAGIEPWFDEEDANSKFLDTVVRCFLFTCLHHCGLSDRSTKDESVQEVYKFALSLRQHIINAICLYEKVESSDEQQQAENVKFFIYYRELLNRCLYILLSVKALDTSKSEPVSSDEEILEMHYIDSYKSSEKHGDVYLSKICGYLLNFVCNDSRDKQNWTKKNMEIWSAQLVELDEALRRHKTRADDRLKSFEQIHQLMQKSFADSNVTMRNRVHQQLLAGCFGLCSIGNHKNLNHYLEDIYAAPFRVQEKILKTVHSIYKLLITSLEKYSDNVPNKHVQLLTVFALSTKFQPKDLMHVIKCGLLGILIKMFNYLSVPSQIVSKSQMLNVSALRLSHILAMSCSIYCKRLDTATVDTLIDKLLMQFKNIIQWKPNLNECNSHEVYAWNKESYDRILGDFLVFLRTISMNKTLQRSFSKRSWIDSLFWVLQNSEDDVDLKLNLYSLRPKLLALQILQAILPGMHVKKESDFTERKRVVDQLFDQLSYEMWGTLKNLEIDSGLKETDAGEVFIKENQQEDNVVIEDFGFDPEKCSNCYIESNLTLVHGLDGRGYGLGLSAMKTGCYQWRILIIKENKGNEGTCIGVARYPINDSRHRNSQDMWLYRAYSGSLYHNGECDLTLESYTQGDYITVVLDMDGKTLSFGKNGEEPRLAFENIDAIELYPCVMFYSTNPGEKVKITDMQVNGHQRAYLTGEPKLAPMQMVLTESIITVIRKLHNSNAWTALINEEILDRLRDIAALFPPRKSQDETYFSSLKLDILCARVWPSLAVMGGVDRGLRMGGMCRLKSTGKRGIVLGVVKKGAVPIKVQWEPDGEISDVNIVSSLDFIDAPPFNMNKFNGLTDTMIRQIIRLSGITEEIELPKAHLSKREREILTSVDSEDRKSWNARRSNSDSEVLNDSNLEASNARTMESLTNMMVSSIMGEVKRLNSEKMPSSQSDTTLEDLEVKRYSEARKQEAKVLQDRLLDVEINVLRLTSLQFASLKCIFELLTSGKYSELFMINDNLRLQNNESKENRRLREAIREVMNAVVEKSVEQCRLKNIVSVVELERAQSMLYSNHVKCRIHGIYKNWNGDRYAGTETSKNKRKADTFGAYPPTFPTCTRGTSSLAFRPVRYPPSHSPSRLQLTISSISPRPFYSESTTIQADLPPSFLPNASANSIIFENTDLDDDIRMMRTTSNTSPLHVPDIAEPLLEMGFPLRLIMKAIADTRCPHELNAHTVNLLATWMLKHPSVDDDGAQGRGHSTDEAARCSSRGSTRNRQDEPGSTSETDVVYRRGIMGWRRRISSDLRYSNLDRRERWHVRGEAHPLIRNTSPVLDDFDFNLSPPTDLYVRTDSCSCPFCAKLSNGSPNKPGTSSTKSFFNQDDQASPDAEVAGAKWIEYEELRKDSEKMELYNLHCLAPDIIYKDTESSESDVESIDFSFLLDNDAITAVKSSLRLSESYFQAKPIDFSEADPLGTNTVPSVDIKSHRQTDYTFRDMGAQAFKLKLPGDRIIACKYLSRTVRVLLCRRIVLCALSLLSRNASTINLVDSLGTIGLSDISKVVKLMTLASENRVEVVDFQNTGDSSECALWLNKSLTKLSLNIPATDNGCLQNLSIAIAALAKNDANSSKMVLNMCTRDLLMTALKVSKCGFAVTQALVSILSSHGGCSLLDYPKEEACASAVIRNCGALNLMNALSACIISQISSETRQWATQQLFKCISTRFEQYTGYEQVNYADLGEYLPKGKVTKLEGHENRICCIAYCKTKGLLASAGYDGTVRIWSFDNFNSQMDSDRSQQYPNREQTLVFHESMDVYGLELSNKPITNLCWSQYGNCLAASMGNIVNIWNVTGTSANQDDRDWYIDDQHVQVTCMTWPQYKPDSDVDYILIGKIDGTVTLLAIQKDQKNIVKIFSTDETKVVTQVDWYYEDKEFAIAYNDGTVKIGTIHSNPSTHKMHEREVTCLKYGPQAKFLATASSDMTCKIWSFRENALTLVHMLSIKQMPSCIDWMQNESPYVIAVGTTHGCVNAWLLPVDGKLPKLLISKQGHFCESIASISVDRNGTFVATSSAKAPNGVVNVWSLPDGVLVYTLKGGTDFNGLQWTSENKLCVAFNRSKDVHIFDYTCNDYYECRSLCMARTLLLENGVRDLQNATFFKSFVTQLPTMIADQHQAEKLQVQTGSQLMHSVYLKSLNSIALLLNLNRVICYNPTPAREHILNTYWLENYARTVRISEYLVTRSKLVKEDEDDAERDDEVWRDVDWSIKQDEQIMQWVTQRPQDWQIGGKCMTYLWGSNRNGQLAEVNGKTSVPIPVHSFNMAKKIICGNNCTFVILANGSVQACGEGSYGRLGQGNSDDLYALGIISSLQGFVITDLATSVGSDAHSLALAESGEVFSWGDGDYGKLGHGNSDRQRRPRQIEALQNEEIIQVSCGFKHSAVVTSGGKLFTFGNGDYGRLGLGTTSNKKTPERVNFAQNVKIGQVSCGLNHTACVSVDRTSVWTFGEGDFGKLGLGHAKSKSVPQLVESMYGVGVKKVGCGTNLTIFLTEAGKIFVCGIDRIHWQVQTCKKSMYRPLELTKLSEYTFADFAIGTEHALFLTTCDKVFAWGMNGDDQLGIQQAIIWEPEIIPQLSNKGIRQISTGRSHSAAWTATPLQQRKPGALGSLTFGVPDEVPSQFEHLRGISMAAIQSRLKFLNNFSDKLYACWTLMPLCAEQTDMNVEPLKALISPQLRPLFASRVYTLPFVRCIGKTMVQGKNYGPQITVKRIANKGHKFKPIFIQIAKQVIDIRPSELRLPSRAWKVKLIGEGADDAGGVFDDTITEMCQEITNGTVPLLVPTPNAVNDEGFNRDKYLFNPQLTSQQDIVWFKFLGILFGVAIRTRKPLALPIAPLIWKLIVGDTVSIDDLEETDSMYMQSLRSIRDIHTEGVTEENFHEVIPLENFEGKSCTGKMVPIVPGGRNVPLTFSNRKQYYEQVVKFRLKEFDLQVAAVREGMSGIIPVPLLSLVTAEYMEQFVCGMSQISIPLLKKVVRYRDLDEHHQLVQWLWNILESFSNAERVLFMRFVSGRSRLPSNLADLSQRFQVMKVDRTVNGLPTAQTCFFQLRLPPYTSQEVMAEKLRYSINNCRSIDMDNYMLARNTEMGPGSDEEF</sequence>
<dbReference type="PROSITE" id="PS00626">
    <property type="entry name" value="RCC1_2"/>
    <property type="match status" value="1"/>
</dbReference>
<protein>
    <submittedName>
        <fullName evidence="10 11">Probable E3 ubiquitin-protein ligase HERC1 isoform X1</fullName>
    </submittedName>
</protein>
<feature type="repeat" description="RCC1" evidence="5">
    <location>
        <begin position="3607"/>
        <end position="3658"/>
    </location>
</feature>
<dbReference type="SUPFAM" id="SSF50978">
    <property type="entry name" value="WD40 repeat-like"/>
    <property type="match status" value="1"/>
</dbReference>
<feature type="region of interest" description="Disordered" evidence="6">
    <location>
        <begin position="2533"/>
        <end position="2552"/>
    </location>
</feature>
<dbReference type="InterPro" id="IPR003877">
    <property type="entry name" value="SPRY_dom"/>
</dbReference>
<organism evidence="9 11">
    <name type="scientific">Nicrophorus vespilloides</name>
    <name type="common">Boreal carrion beetle</name>
    <dbReference type="NCBI Taxonomy" id="110193"/>
    <lineage>
        <taxon>Eukaryota</taxon>
        <taxon>Metazoa</taxon>
        <taxon>Ecdysozoa</taxon>
        <taxon>Arthropoda</taxon>
        <taxon>Hexapoda</taxon>
        <taxon>Insecta</taxon>
        <taxon>Pterygota</taxon>
        <taxon>Neoptera</taxon>
        <taxon>Endopterygota</taxon>
        <taxon>Coleoptera</taxon>
        <taxon>Polyphaga</taxon>
        <taxon>Staphyliniformia</taxon>
        <taxon>Silphidae</taxon>
        <taxon>Nicrophorinae</taxon>
        <taxon>Nicrophorus</taxon>
    </lineage>
</organism>
<feature type="repeat" description="RCC1" evidence="5">
    <location>
        <begin position="3764"/>
        <end position="3814"/>
    </location>
</feature>
<feature type="repeat" description="RCC1" evidence="5">
    <location>
        <begin position="343"/>
        <end position="394"/>
    </location>
</feature>
<evidence type="ECO:0000313" key="9">
    <source>
        <dbReference type="Proteomes" id="UP000695000"/>
    </source>
</evidence>
<name>A0ABM1NJ73_NICVS</name>
<dbReference type="SMART" id="SM00320">
    <property type="entry name" value="WD40"/>
    <property type="match status" value="7"/>
</dbReference>
<dbReference type="InterPro" id="IPR058923">
    <property type="entry name" value="RCC1-like_dom"/>
</dbReference>
<dbReference type="Gene3D" id="2.60.120.920">
    <property type="match status" value="1"/>
</dbReference>
<dbReference type="Gene3D" id="3.30.2160.10">
    <property type="entry name" value="Hect, E3 ligase catalytic domain"/>
    <property type="match status" value="1"/>
</dbReference>
<dbReference type="SUPFAM" id="SSF49899">
    <property type="entry name" value="Concanavalin A-like lectins/glucanases"/>
    <property type="match status" value="1"/>
</dbReference>
<dbReference type="PANTHER" id="PTHR22872:SF6">
    <property type="entry name" value="E3 UBIQUITIN-PROTEIN LIGASE HERC1-RELATED"/>
    <property type="match status" value="1"/>
</dbReference>
<feature type="domain" description="B30.2/SPRY" evidence="7">
    <location>
        <begin position="1665"/>
        <end position="1871"/>
    </location>
</feature>
<dbReference type="Gene3D" id="3.90.1750.10">
    <property type="entry name" value="Hect, E3 ligase catalytic domains"/>
    <property type="match status" value="1"/>
</dbReference>
<dbReference type="Gene3D" id="3.30.2410.10">
    <property type="entry name" value="Hect, E3 ligase catalytic domain"/>
    <property type="match status" value="1"/>
</dbReference>
<dbReference type="Pfam" id="PF00622">
    <property type="entry name" value="SPRY"/>
    <property type="match status" value="1"/>
</dbReference>
<dbReference type="InterPro" id="IPR051625">
    <property type="entry name" value="Signaling_Regulatory_Domain"/>
</dbReference>
<dbReference type="Pfam" id="PF25390">
    <property type="entry name" value="WD40_RLD"/>
    <property type="match status" value="2"/>
</dbReference>
<feature type="compositionally biased region" description="Polar residues" evidence="6">
    <location>
        <begin position="2072"/>
        <end position="2088"/>
    </location>
</feature>
<dbReference type="InterPro" id="IPR000569">
    <property type="entry name" value="HECT_dom"/>
</dbReference>
<feature type="active site" description="Glycyl thioester intermediate" evidence="3">
    <location>
        <position position="4261"/>
    </location>
</feature>
<evidence type="ECO:0000256" key="6">
    <source>
        <dbReference type="SAM" id="MobiDB-lite"/>
    </source>
</evidence>
<keyword evidence="1" id="KW-0677">Repeat</keyword>
<dbReference type="CDD" id="cd12881">
    <property type="entry name" value="SPRY_HERC1"/>
    <property type="match status" value="1"/>
</dbReference>
<dbReference type="InterPro" id="IPR000408">
    <property type="entry name" value="Reg_chr_condens"/>
</dbReference>
<feature type="repeat" description="RCC1" evidence="5">
    <location>
        <begin position="3555"/>
        <end position="3606"/>
    </location>
</feature>
<dbReference type="InterPro" id="IPR013320">
    <property type="entry name" value="ConA-like_dom_sf"/>
</dbReference>
<dbReference type="Pfam" id="PF00400">
    <property type="entry name" value="WD40"/>
    <property type="match status" value="2"/>
</dbReference>
<feature type="repeat" description="RCC1" evidence="5">
    <location>
        <begin position="3451"/>
        <end position="3499"/>
    </location>
</feature>
<evidence type="ECO:0000259" key="7">
    <source>
        <dbReference type="PROSITE" id="PS50188"/>
    </source>
</evidence>
<dbReference type="CDD" id="cd00078">
    <property type="entry name" value="HECTc"/>
    <property type="match status" value="1"/>
</dbReference>
<dbReference type="SUPFAM" id="SSF56204">
    <property type="entry name" value="Hect, E3 ligase catalytic domain"/>
    <property type="match status" value="1"/>
</dbReference>
<dbReference type="InterPro" id="IPR035768">
    <property type="entry name" value="SPRY_HERC1"/>
</dbReference>
<gene>
    <name evidence="10 11" type="primary">LOC108569722</name>
</gene>
<dbReference type="SMART" id="SM00449">
    <property type="entry name" value="SPRY"/>
    <property type="match status" value="1"/>
</dbReference>
<dbReference type="PRINTS" id="PR00633">
    <property type="entry name" value="RCCNDNSATION"/>
</dbReference>
<dbReference type="SUPFAM" id="SSF50985">
    <property type="entry name" value="RCC1/BLIP-II"/>
    <property type="match status" value="2"/>
</dbReference>
<dbReference type="PROSITE" id="PS50082">
    <property type="entry name" value="WD_REPEATS_2"/>
    <property type="match status" value="2"/>
</dbReference>
<dbReference type="PROSITE" id="PS50188">
    <property type="entry name" value="B302_SPRY"/>
    <property type="match status" value="1"/>
</dbReference>
<feature type="repeat" description="WD" evidence="4">
    <location>
        <begin position="2917"/>
        <end position="2958"/>
    </location>
</feature>
<dbReference type="PROSITE" id="PS50012">
    <property type="entry name" value="RCC1_3"/>
    <property type="match status" value="12"/>
</dbReference>
<feature type="repeat" description="RCC1" evidence="5">
    <location>
        <begin position="552"/>
        <end position="603"/>
    </location>
</feature>
<dbReference type="InterPro" id="IPR001870">
    <property type="entry name" value="B30.2/SPRY"/>
</dbReference>
<feature type="repeat" description="WD" evidence="4">
    <location>
        <begin position="3119"/>
        <end position="3160"/>
    </location>
</feature>
<dbReference type="Proteomes" id="UP000695000">
    <property type="component" value="Unplaced"/>
</dbReference>
<feature type="region of interest" description="Disordered" evidence="6">
    <location>
        <begin position="2062"/>
        <end position="2088"/>
    </location>
</feature>
<dbReference type="InterPro" id="IPR043136">
    <property type="entry name" value="B30.2/SPRY_sf"/>
</dbReference>
<feature type="repeat" description="RCC1" evidence="5">
    <location>
        <begin position="604"/>
        <end position="654"/>
    </location>
</feature>
<proteinExistence type="predicted"/>
<dbReference type="RefSeq" id="XP_017786872.1">
    <property type="nucleotide sequence ID" value="XM_017931383.1"/>
</dbReference>
<dbReference type="GeneID" id="108569722"/>
<dbReference type="InterPro" id="IPR015943">
    <property type="entry name" value="WD40/YVTN_repeat-like_dom_sf"/>
</dbReference>
<dbReference type="Gene3D" id="2.130.10.30">
    <property type="entry name" value="Regulator of chromosome condensation 1/beta-lactamase-inhibitor protein II"/>
    <property type="match status" value="2"/>
</dbReference>
<dbReference type="SMART" id="SM00119">
    <property type="entry name" value="HECTc"/>
    <property type="match status" value="1"/>
</dbReference>
<feature type="compositionally biased region" description="Polar residues" evidence="6">
    <location>
        <begin position="2438"/>
        <end position="2455"/>
    </location>
</feature>
<evidence type="ECO:0000313" key="11">
    <source>
        <dbReference type="RefSeq" id="XP_017786873.1"/>
    </source>
</evidence>
<feature type="repeat" description="RCC1" evidence="5">
    <location>
        <begin position="3660"/>
        <end position="3711"/>
    </location>
</feature>
<dbReference type="InterPro" id="IPR009091">
    <property type="entry name" value="RCC1/BLIP-II"/>
</dbReference>
<dbReference type="InterPro" id="IPR036322">
    <property type="entry name" value="WD40_repeat_dom_sf"/>
</dbReference>
<accession>A0ABM1NJ73</accession>
<feature type="repeat" description="RCC1" evidence="5">
    <location>
        <begin position="501"/>
        <end position="550"/>
    </location>
</feature>
<evidence type="ECO:0000256" key="1">
    <source>
        <dbReference type="ARBA" id="ARBA00022737"/>
    </source>
</evidence>
<dbReference type="PROSITE" id="PS50237">
    <property type="entry name" value="HECT"/>
    <property type="match status" value="1"/>
</dbReference>
<evidence type="ECO:0000256" key="3">
    <source>
        <dbReference type="PROSITE-ProRule" id="PRU00104"/>
    </source>
</evidence>
<keyword evidence="2 3" id="KW-0833">Ubl conjugation pathway</keyword>
<feature type="region of interest" description="Disordered" evidence="6">
    <location>
        <begin position="2419"/>
        <end position="2456"/>
    </location>
</feature>
<feature type="repeat" description="RCC1" evidence="5">
    <location>
        <begin position="395"/>
        <end position="447"/>
    </location>
</feature>
<feature type="repeat" description="RCC1" evidence="5">
    <location>
        <begin position="655"/>
        <end position="707"/>
    </location>
</feature>
<dbReference type="Pfam" id="PF00632">
    <property type="entry name" value="HECT"/>
    <property type="match status" value="1"/>
</dbReference>
<dbReference type="Pfam" id="PF00415">
    <property type="entry name" value="RCC1"/>
    <property type="match status" value="5"/>
</dbReference>
<dbReference type="RefSeq" id="XP_017786873.1">
    <property type="nucleotide sequence ID" value="XM_017931384.1"/>
</dbReference>
<dbReference type="InterPro" id="IPR001680">
    <property type="entry name" value="WD40_rpt"/>
</dbReference>
<evidence type="ECO:0000256" key="2">
    <source>
        <dbReference type="ARBA" id="ARBA00022786"/>
    </source>
</evidence>
<evidence type="ECO:0000256" key="4">
    <source>
        <dbReference type="PROSITE-ProRule" id="PRU00221"/>
    </source>
</evidence>
<dbReference type="PANTHER" id="PTHR22872">
    <property type="entry name" value="BTK-BINDING PROTEIN-RELATED"/>
    <property type="match status" value="1"/>
</dbReference>
<dbReference type="Gene3D" id="2.130.10.10">
    <property type="entry name" value="YVTN repeat-like/Quinoprotein amine dehydrogenase"/>
    <property type="match status" value="1"/>
</dbReference>
<evidence type="ECO:0000259" key="8">
    <source>
        <dbReference type="PROSITE" id="PS50237"/>
    </source>
</evidence>
<keyword evidence="9" id="KW-1185">Reference proteome</keyword>
<evidence type="ECO:0000256" key="5">
    <source>
        <dbReference type="PROSITE-ProRule" id="PRU00235"/>
    </source>
</evidence>